<dbReference type="PROSITE" id="PS00086">
    <property type="entry name" value="CYTOCHROME_P450"/>
    <property type="match status" value="1"/>
</dbReference>
<keyword evidence="2 4" id="KW-0479">Metal-binding</keyword>
<dbReference type="InterPro" id="IPR036396">
    <property type="entry name" value="Cyt_P450_sf"/>
</dbReference>
<evidence type="ECO:0000256" key="1">
    <source>
        <dbReference type="ARBA" id="ARBA00010617"/>
    </source>
</evidence>
<dbReference type="InterPro" id="IPR002401">
    <property type="entry name" value="Cyt_P450_E_grp-I"/>
</dbReference>
<dbReference type="PANTHER" id="PTHR24300:SF403">
    <property type="entry name" value="CYTOCHROME P450 306A1"/>
    <property type="match status" value="1"/>
</dbReference>
<dbReference type="AlphaFoldDB" id="A0A1I8F8G4"/>
<feature type="region of interest" description="Disordered" evidence="5">
    <location>
        <begin position="678"/>
        <end position="701"/>
    </location>
</feature>
<evidence type="ECO:0000256" key="2">
    <source>
        <dbReference type="ARBA" id="ARBA00022723"/>
    </source>
</evidence>
<evidence type="ECO:0000256" key="3">
    <source>
        <dbReference type="ARBA" id="ARBA00023004"/>
    </source>
</evidence>
<dbReference type="GO" id="GO:0006082">
    <property type="term" value="P:organic acid metabolic process"/>
    <property type="evidence" value="ECO:0007669"/>
    <property type="project" value="TreeGrafter"/>
</dbReference>
<keyword evidence="3 4" id="KW-0408">Iron</keyword>
<dbReference type="InterPro" id="IPR050182">
    <property type="entry name" value="Cytochrome_P450_fam2"/>
</dbReference>
<sequence>SDFSDTVLTLDFELDGQNENGASACSASSYQLSPSLTPSESSSEGQVALTRSYRPGWHLPEQLLSDRRHSRIQHGLSAAAAAAQRQRHLVAAAALAAASARCLPAALAAPPAPTPAARPAATGRCSATCYQLERPTFLVAHSKCAASTATLSSFTFGSRRFVILNSYAAHQGGPDKPEHRVGTRGALARARRLRAQKCCGTSASPAAALRRPSSRSSPSCQQTLERSGRGWEDRRARAAGIANVISVLLFNYRAGTQDEGFTDFMLASQENLQGNNIGRLSDGLSGAVQHPRLHAAAAAHRLTSSCSRGNIEVTHRFCRDQIDRHRRNLAERARRLPGCLLLEQQRLNSKRSDHSLMNFQLVRTLTELFIAGTDTTSNTIRWALLYAALPGDRIAAEVEAGTGNSACVYRDKKAMHFTMAFIDEVQRYSTLAPFSVGHRCTRDIRFKGYDISSNDLIMVNLYGVHHDPELWEPARAVSGPSASSTSSGEYETSEFLVPFSIGKRACLGESLARQELFPLPAYRVELAQGLLQRPQRHRSGLGRVVHAPGKPQIIFHRGQRTASACCLLLLLTAADAQPTESPELLVTRTLSPELAPYCERAARCPCGCQGGNATVTRCTCDQPATPGASARLLKPDYRTNQCVSDKPKQHQDQPHGLLLSGDRRCSCGCSSLPAACAGSASTGRISGPSKPADLEAFRTEN</sequence>
<dbReference type="WBParaSite" id="maker-unitig_24541-snap-gene-0.2-mRNA-1">
    <property type="protein sequence ID" value="maker-unitig_24541-snap-gene-0.2-mRNA-1"/>
    <property type="gene ID" value="maker-unitig_24541-snap-gene-0.2"/>
</dbReference>
<evidence type="ECO:0000313" key="7">
    <source>
        <dbReference type="WBParaSite" id="maker-unitig_24541-snap-gene-0.2-mRNA-1"/>
    </source>
</evidence>
<keyword evidence="6" id="KW-1185">Reference proteome</keyword>
<comment type="similarity">
    <text evidence="1">Belongs to the cytochrome P450 family.</text>
</comment>
<name>A0A1I8F8G4_9PLAT</name>
<protein>
    <submittedName>
        <fullName evidence="7">Cytochrome P450</fullName>
    </submittedName>
</protein>
<dbReference type="Proteomes" id="UP000095280">
    <property type="component" value="Unplaced"/>
</dbReference>
<dbReference type="InterPro" id="IPR017972">
    <property type="entry name" value="Cyt_P450_CS"/>
</dbReference>
<dbReference type="InterPro" id="IPR001128">
    <property type="entry name" value="Cyt_P450"/>
</dbReference>
<comment type="cofactor">
    <cofactor evidence="4">
        <name>heme</name>
        <dbReference type="ChEBI" id="CHEBI:30413"/>
    </cofactor>
</comment>
<dbReference type="SUPFAM" id="SSF48264">
    <property type="entry name" value="Cytochrome P450"/>
    <property type="match status" value="1"/>
</dbReference>
<dbReference type="Gene3D" id="1.10.630.10">
    <property type="entry name" value="Cytochrome P450"/>
    <property type="match status" value="1"/>
</dbReference>
<dbReference type="PRINTS" id="PR00385">
    <property type="entry name" value="P450"/>
</dbReference>
<feature type="compositionally biased region" description="Basic and acidic residues" evidence="5">
    <location>
        <begin position="692"/>
        <end position="701"/>
    </location>
</feature>
<evidence type="ECO:0000256" key="5">
    <source>
        <dbReference type="SAM" id="MobiDB-lite"/>
    </source>
</evidence>
<feature type="binding site" description="axial binding residue" evidence="4">
    <location>
        <position position="506"/>
    </location>
    <ligand>
        <name>heme</name>
        <dbReference type="ChEBI" id="CHEBI:30413"/>
    </ligand>
    <ligandPart>
        <name>Fe</name>
        <dbReference type="ChEBI" id="CHEBI:18248"/>
    </ligandPart>
</feature>
<dbReference type="GO" id="GO:0006805">
    <property type="term" value="P:xenobiotic metabolic process"/>
    <property type="evidence" value="ECO:0007669"/>
    <property type="project" value="TreeGrafter"/>
</dbReference>
<dbReference type="PANTHER" id="PTHR24300">
    <property type="entry name" value="CYTOCHROME P450 508A4-RELATED"/>
    <property type="match status" value="1"/>
</dbReference>
<accession>A0A1I8F8G4</accession>
<dbReference type="GO" id="GO:0008395">
    <property type="term" value="F:steroid hydroxylase activity"/>
    <property type="evidence" value="ECO:0007669"/>
    <property type="project" value="TreeGrafter"/>
</dbReference>
<feature type="region of interest" description="Disordered" evidence="5">
    <location>
        <begin position="204"/>
        <end position="232"/>
    </location>
</feature>
<dbReference type="GO" id="GO:0020037">
    <property type="term" value="F:heme binding"/>
    <property type="evidence" value="ECO:0007669"/>
    <property type="project" value="InterPro"/>
</dbReference>
<dbReference type="PRINTS" id="PR00463">
    <property type="entry name" value="EP450I"/>
</dbReference>
<feature type="compositionally biased region" description="Low complexity" evidence="5">
    <location>
        <begin position="204"/>
        <end position="219"/>
    </location>
</feature>
<dbReference type="GO" id="GO:0005737">
    <property type="term" value="C:cytoplasm"/>
    <property type="evidence" value="ECO:0007669"/>
    <property type="project" value="TreeGrafter"/>
</dbReference>
<dbReference type="Pfam" id="PF00067">
    <property type="entry name" value="p450"/>
    <property type="match status" value="1"/>
</dbReference>
<reference evidence="7" key="1">
    <citation type="submission" date="2016-11" db="UniProtKB">
        <authorList>
            <consortium name="WormBaseParasite"/>
        </authorList>
    </citation>
    <scope>IDENTIFICATION</scope>
</reference>
<dbReference type="GO" id="GO:0016712">
    <property type="term" value="F:oxidoreductase activity, acting on paired donors, with incorporation or reduction of molecular oxygen, reduced flavin or flavoprotein as one donor, and incorporation of one atom of oxygen"/>
    <property type="evidence" value="ECO:0007669"/>
    <property type="project" value="TreeGrafter"/>
</dbReference>
<feature type="compositionally biased region" description="Low complexity" evidence="5">
    <location>
        <begin position="32"/>
        <end position="44"/>
    </location>
</feature>
<proteinExistence type="inferred from homology"/>
<organism evidence="6 7">
    <name type="scientific">Macrostomum lignano</name>
    <dbReference type="NCBI Taxonomy" id="282301"/>
    <lineage>
        <taxon>Eukaryota</taxon>
        <taxon>Metazoa</taxon>
        <taxon>Spiralia</taxon>
        <taxon>Lophotrochozoa</taxon>
        <taxon>Platyhelminthes</taxon>
        <taxon>Rhabditophora</taxon>
        <taxon>Macrostomorpha</taxon>
        <taxon>Macrostomida</taxon>
        <taxon>Macrostomidae</taxon>
        <taxon>Macrostomum</taxon>
    </lineage>
</organism>
<keyword evidence="4" id="KW-0349">Heme</keyword>
<evidence type="ECO:0000256" key="4">
    <source>
        <dbReference type="PIRSR" id="PIRSR602401-1"/>
    </source>
</evidence>
<evidence type="ECO:0000313" key="6">
    <source>
        <dbReference type="Proteomes" id="UP000095280"/>
    </source>
</evidence>
<feature type="region of interest" description="Disordered" evidence="5">
    <location>
        <begin position="29"/>
        <end position="48"/>
    </location>
</feature>
<dbReference type="GO" id="GO:0005506">
    <property type="term" value="F:iron ion binding"/>
    <property type="evidence" value="ECO:0007669"/>
    <property type="project" value="InterPro"/>
</dbReference>